<organism evidence="1 2">
    <name type="scientific">Candidatus Enterococcus moelleringii</name>
    <dbReference type="NCBI Taxonomy" id="2815325"/>
    <lineage>
        <taxon>Bacteria</taxon>
        <taxon>Bacillati</taxon>
        <taxon>Bacillota</taxon>
        <taxon>Bacilli</taxon>
        <taxon>Lactobacillales</taxon>
        <taxon>Enterococcaceae</taxon>
        <taxon>Enterococcus</taxon>
    </lineage>
</organism>
<gene>
    <name evidence="1" type="ORF">JZO70_17635</name>
</gene>
<dbReference type="CDD" id="cd03413">
    <property type="entry name" value="CbiK_C"/>
    <property type="match status" value="1"/>
</dbReference>
<comment type="caution">
    <text evidence="1">The sequence shown here is derived from an EMBL/GenBank/DDBJ whole genome shotgun (WGS) entry which is preliminary data.</text>
</comment>
<dbReference type="SUPFAM" id="SSF53800">
    <property type="entry name" value="Chelatase"/>
    <property type="match status" value="1"/>
</dbReference>
<sequence>MKKAIIAVSFGTSYLETRKKTIEAVEEKLAATFPDYDLFRAFTSNKVIKKIKEQEDITILTVDQQMQKLVDAGYEEVYVQPLHIISGSEYSKALHQAKRYKDKLKTIEVGKPLLSSQADFEKMIDWLKSLTPDFAEDEALVLMGHGSQHSAFTAYACLDHMLLKESIFVCAVESYPEIQSVVQRLKDGGFKKISLYPFMLVAGDHATNDMASDDEDSWKSQLQQAGFEVEPVLKGLGEFPVVQEMFIDHMKTAMETGD</sequence>
<dbReference type="EMBL" id="JAFREM010000029">
    <property type="protein sequence ID" value="MBO1308001.1"/>
    <property type="molecule type" value="Genomic_DNA"/>
</dbReference>
<evidence type="ECO:0000313" key="2">
    <source>
        <dbReference type="Proteomes" id="UP000664601"/>
    </source>
</evidence>
<accession>A0ABS3LED8</accession>
<dbReference type="Proteomes" id="UP000664601">
    <property type="component" value="Unassembled WGS sequence"/>
</dbReference>
<dbReference type="Gene3D" id="3.40.50.1400">
    <property type="match status" value="2"/>
</dbReference>
<dbReference type="PIRSF" id="PIRSF033579">
    <property type="entry name" value="Anaer_Co_chel"/>
    <property type="match status" value="1"/>
</dbReference>
<proteinExistence type="predicted"/>
<reference evidence="1 2" key="1">
    <citation type="submission" date="2021-03" db="EMBL/GenBank/DDBJ databases">
        <title>Enterococcal diversity collection.</title>
        <authorList>
            <person name="Gilmore M.S."/>
            <person name="Schwartzman J."/>
            <person name="Van Tyne D."/>
            <person name="Martin M."/>
            <person name="Earl A.M."/>
            <person name="Manson A.L."/>
            <person name="Straub T."/>
            <person name="Salamzade R."/>
            <person name="Saavedra J."/>
            <person name="Lebreton F."/>
            <person name="Prichula J."/>
            <person name="Schaufler K."/>
            <person name="Gaca A."/>
            <person name="Sgardioli B."/>
            <person name="Wagenaar J."/>
            <person name="Strong T."/>
        </authorList>
    </citation>
    <scope>NUCLEOTIDE SEQUENCE [LARGE SCALE GENOMIC DNA]</scope>
    <source>
        <strain evidence="1 2">669A</strain>
    </source>
</reference>
<name>A0ABS3LED8_9ENTE</name>
<dbReference type="CDD" id="cd03412">
    <property type="entry name" value="CbiK_N"/>
    <property type="match status" value="1"/>
</dbReference>
<dbReference type="Pfam" id="PF06180">
    <property type="entry name" value="CbiK"/>
    <property type="match status" value="1"/>
</dbReference>
<keyword evidence="2" id="KW-1185">Reference proteome</keyword>
<dbReference type="InterPro" id="IPR010388">
    <property type="entry name" value="Anaerobic_Co-chelatase"/>
</dbReference>
<protein>
    <submittedName>
        <fullName evidence="1">Sirohydrochlorin cobaltochelatase</fullName>
    </submittedName>
</protein>
<dbReference type="RefSeq" id="WP_207674991.1">
    <property type="nucleotide sequence ID" value="NZ_JAFREM010000029.1"/>
</dbReference>
<evidence type="ECO:0000313" key="1">
    <source>
        <dbReference type="EMBL" id="MBO1308001.1"/>
    </source>
</evidence>